<gene>
    <name evidence="2" type="ORF">RGQ29_024645</name>
</gene>
<dbReference type="PANTHER" id="PTHR44259">
    <property type="entry name" value="OS07G0183000 PROTEIN-RELATED"/>
    <property type="match status" value="1"/>
</dbReference>
<feature type="domain" description="KIB1-4 beta-propeller" evidence="1">
    <location>
        <begin position="377"/>
        <end position="648"/>
    </location>
</feature>
<proteinExistence type="predicted"/>
<sequence length="679" mass="77454">MTLHGFLLFADENATLSHSSCSLGSIPLIHAQAHAAINTSGLAPDRVTVRTHSIPSMMSSVCYTVRTHSIPSMMSSVCYSLDYPVYNRTIGHVDGVISFLPSEIDNSSFFEHPYPSYPVEVEDLEGIRRRWYCNVFDLDESERRNYLAFEIGATNGSERRNYLAFHFGGIDVSEWKNYRAFHFEDIDVSERRNDLAFILGILSFNGYLLLQFLCNSPLTPINMRSSLVIRYIHHSCFIPVTRSRRYGISLRFTSILLVISMISTALIPDISLTPRSQMMLSIVFVYLKFELPAQSVSSFSITVDIGLESSDSNDWSHLPPDLARGIVNRMITFKDYIAAIGVSHIWRSACSSISRGPQLPLPALMLSEPLLTDMRTLFSLYDNSHHRLQLSEVRGKRIWGSQHGWVVTLGSRYVTQLVHLMTGNRINLPQIQRLAPQEEWFCLVRKFNLLKDPTDESTFLVIVIFGPMNSLAFTRAAFNRRREGEWVVVANPENLKFKDVAHFNGQIYALCDNGKLVRFEPVAPFANMVQVVADHPQDVGAHRKIYLVESLGNLYGVFRNGFLIPSERRFATTSFFVYKFNFNASAWEEVTHLEGHAFFVGDGNSFSRRFPTSIIPSRSDCIYFTDDHWVWRKFPRMAYGGHDVGLFDMATRGILPLKFGKDKPRFYSRPIFVTRNDKL</sequence>
<evidence type="ECO:0000259" key="1">
    <source>
        <dbReference type="Pfam" id="PF03478"/>
    </source>
</evidence>
<evidence type="ECO:0000313" key="3">
    <source>
        <dbReference type="Proteomes" id="UP001324115"/>
    </source>
</evidence>
<name>A0AAN7EVK6_QUERU</name>
<dbReference type="PANTHER" id="PTHR44259:SF108">
    <property type="entry name" value="F-BOX PROTEIN SKIP23-LIKE"/>
    <property type="match status" value="1"/>
</dbReference>
<accession>A0AAN7EVK6</accession>
<keyword evidence="3" id="KW-1185">Reference proteome</keyword>
<dbReference type="InterPro" id="IPR050942">
    <property type="entry name" value="F-box_BR-signaling"/>
</dbReference>
<dbReference type="Proteomes" id="UP001324115">
    <property type="component" value="Unassembled WGS sequence"/>
</dbReference>
<evidence type="ECO:0000313" key="2">
    <source>
        <dbReference type="EMBL" id="KAK4581062.1"/>
    </source>
</evidence>
<reference evidence="2 3" key="1">
    <citation type="journal article" date="2023" name="G3 (Bethesda)">
        <title>A haplotype-resolved chromosome-scale genome for Quercus rubra L. provides insights into the genetics of adaptive traits for red oak species.</title>
        <authorList>
            <person name="Kapoor B."/>
            <person name="Jenkins J."/>
            <person name="Schmutz J."/>
            <person name="Zhebentyayeva T."/>
            <person name="Kuelheim C."/>
            <person name="Coggeshall M."/>
            <person name="Heim C."/>
            <person name="Lasky J.R."/>
            <person name="Leites L."/>
            <person name="Islam-Faridi N."/>
            <person name="Romero-Severson J."/>
            <person name="DeLeo V.L."/>
            <person name="Lucas S.M."/>
            <person name="Lazic D."/>
            <person name="Gailing O."/>
            <person name="Carlson J."/>
            <person name="Staton M."/>
        </authorList>
    </citation>
    <scope>NUCLEOTIDE SEQUENCE [LARGE SCALE GENOMIC DNA]</scope>
    <source>
        <strain evidence="2">Pseudo-F2</strain>
    </source>
</reference>
<dbReference type="AlphaFoldDB" id="A0AAN7EVK6"/>
<dbReference type="EMBL" id="JAXUIC010000007">
    <property type="protein sequence ID" value="KAK4581062.1"/>
    <property type="molecule type" value="Genomic_DNA"/>
</dbReference>
<dbReference type="InterPro" id="IPR005174">
    <property type="entry name" value="KIB1-4_b-propeller"/>
</dbReference>
<dbReference type="Pfam" id="PF03478">
    <property type="entry name" value="Beta-prop_KIB1-4"/>
    <property type="match status" value="1"/>
</dbReference>
<comment type="caution">
    <text evidence="2">The sequence shown here is derived from an EMBL/GenBank/DDBJ whole genome shotgun (WGS) entry which is preliminary data.</text>
</comment>
<protein>
    <recommendedName>
        <fullName evidence="1">KIB1-4 beta-propeller domain-containing protein</fullName>
    </recommendedName>
</protein>
<organism evidence="2 3">
    <name type="scientific">Quercus rubra</name>
    <name type="common">Northern red oak</name>
    <name type="synonym">Quercus borealis</name>
    <dbReference type="NCBI Taxonomy" id="3512"/>
    <lineage>
        <taxon>Eukaryota</taxon>
        <taxon>Viridiplantae</taxon>
        <taxon>Streptophyta</taxon>
        <taxon>Embryophyta</taxon>
        <taxon>Tracheophyta</taxon>
        <taxon>Spermatophyta</taxon>
        <taxon>Magnoliopsida</taxon>
        <taxon>eudicotyledons</taxon>
        <taxon>Gunneridae</taxon>
        <taxon>Pentapetalae</taxon>
        <taxon>rosids</taxon>
        <taxon>fabids</taxon>
        <taxon>Fagales</taxon>
        <taxon>Fagaceae</taxon>
        <taxon>Quercus</taxon>
    </lineage>
</organism>